<organism evidence="8 9">
    <name type="scientific">Serendipita vermifera MAFF 305830</name>
    <dbReference type="NCBI Taxonomy" id="933852"/>
    <lineage>
        <taxon>Eukaryota</taxon>
        <taxon>Fungi</taxon>
        <taxon>Dikarya</taxon>
        <taxon>Basidiomycota</taxon>
        <taxon>Agaricomycotina</taxon>
        <taxon>Agaricomycetes</taxon>
        <taxon>Sebacinales</taxon>
        <taxon>Serendipitaceae</taxon>
        <taxon>Serendipita</taxon>
    </lineage>
</organism>
<dbReference type="SMART" id="SM00175">
    <property type="entry name" value="RAB"/>
    <property type="match status" value="1"/>
</dbReference>
<gene>
    <name evidence="8" type="ORF">M408DRAFT_328276</name>
</gene>
<dbReference type="PROSITE" id="PS51419">
    <property type="entry name" value="RAB"/>
    <property type="match status" value="1"/>
</dbReference>
<dbReference type="SMART" id="SM00173">
    <property type="entry name" value="RAS"/>
    <property type="match status" value="1"/>
</dbReference>
<evidence type="ECO:0000313" key="9">
    <source>
        <dbReference type="Proteomes" id="UP000054097"/>
    </source>
</evidence>
<evidence type="ECO:0000256" key="3">
    <source>
        <dbReference type="ARBA" id="ARBA00022741"/>
    </source>
</evidence>
<dbReference type="PROSITE" id="PS51420">
    <property type="entry name" value="RHO"/>
    <property type="match status" value="1"/>
</dbReference>
<evidence type="ECO:0000256" key="2">
    <source>
        <dbReference type="ARBA" id="ARBA00006270"/>
    </source>
</evidence>
<name>A0A0C3BDL0_SERVB</name>
<dbReference type="AlphaFoldDB" id="A0A0C3BDL0"/>
<feature type="non-terminal residue" evidence="8">
    <location>
        <position position="1"/>
    </location>
</feature>
<dbReference type="GO" id="GO:0016020">
    <property type="term" value="C:membrane"/>
    <property type="evidence" value="ECO:0007669"/>
    <property type="project" value="UniProtKB-SubCell"/>
</dbReference>
<dbReference type="InterPro" id="IPR005225">
    <property type="entry name" value="Small_GTP-bd"/>
</dbReference>
<dbReference type="HOGENOM" id="CLU_041217_23_1_1"/>
<evidence type="ECO:0000256" key="5">
    <source>
        <dbReference type="ARBA" id="ARBA00023136"/>
    </source>
</evidence>
<accession>A0A0C3BDL0</accession>
<evidence type="ECO:0000256" key="6">
    <source>
        <dbReference type="ARBA" id="ARBA00023288"/>
    </source>
</evidence>
<dbReference type="NCBIfam" id="TIGR00231">
    <property type="entry name" value="small_GTP"/>
    <property type="match status" value="1"/>
</dbReference>
<dbReference type="SMART" id="SM00176">
    <property type="entry name" value="RAN"/>
    <property type="match status" value="1"/>
</dbReference>
<keyword evidence="6" id="KW-0449">Lipoprotein</keyword>
<dbReference type="OrthoDB" id="9989112at2759"/>
<dbReference type="InterPro" id="IPR050209">
    <property type="entry name" value="Rab_GTPases_membrane_traffic"/>
</dbReference>
<reference evidence="9" key="2">
    <citation type="submission" date="2015-01" db="EMBL/GenBank/DDBJ databases">
        <title>Evolutionary Origins and Diversification of the Mycorrhizal Mutualists.</title>
        <authorList>
            <consortium name="DOE Joint Genome Institute"/>
            <consortium name="Mycorrhizal Genomics Consortium"/>
            <person name="Kohler A."/>
            <person name="Kuo A."/>
            <person name="Nagy L.G."/>
            <person name="Floudas D."/>
            <person name="Copeland A."/>
            <person name="Barry K.W."/>
            <person name="Cichocki N."/>
            <person name="Veneault-Fourrey C."/>
            <person name="LaButti K."/>
            <person name="Lindquist E.A."/>
            <person name="Lipzen A."/>
            <person name="Lundell T."/>
            <person name="Morin E."/>
            <person name="Murat C."/>
            <person name="Riley R."/>
            <person name="Ohm R."/>
            <person name="Sun H."/>
            <person name="Tunlid A."/>
            <person name="Henrissat B."/>
            <person name="Grigoriev I.V."/>
            <person name="Hibbett D.S."/>
            <person name="Martin F."/>
        </authorList>
    </citation>
    <scope>NUCLEOTIDE SEQUENCE [LARGE SCALE GENOMIC DNA]</scope>
    <source>
        <strain evidence="9">MAFF 305830</strain>
    </source>
</reference>
<evidence type="ECO:0000256" key="7">
    <source>
        <dbReference type="ARBA" id="ARBA00023289"/>
    </source>
</evidence>
<sequence length="199" mass="22173">MVLVGDDKVGKSSLLSRYTRGEFRVDYQATFGLEIRLTNMNIDGKNIKSQIWDSSGQERFRSIIKAYYRGASGAILVYDVTNHSSYVNVTRWLKDLRDNLNSGAPILLVGNKSDLNHLREVTTEEAKNFAAEEGLPLIETSALDGSNVESAFRTVLSDVFRIVSQTYFQPPYLIPPRRGKVIDITSLLGGGATGSRRCY</sequence>
<comment type="similarity">
    <text evidence="2">Belongs to the small GTPase superfamily. Rab family.</text>
</comment>
<dbReference type="Gene3D" id="3.40.50.300">
    <property type="entry name" value="P-loop containing nucleotide triphosphate hydrolases"/>
    <property type="match status" value="1"/>
</dbReference>
<dbReference type="EMBL" id="KN824285">
    <property type="protein sequence ID" value="KIM30204.1"/>
    <property type="molecule type" value="Genomic_DNA"/>
</dbReference>
<evidence type="ECO:0000313" key="8">
    <source>
        <dbReference type="EMBL" id="KIM30204.1"/>
    </source>
</evidence>
<dbReference type="SMART" id="SM00174">
    <property type="entry name" value="RHO"/>
    <property type="match status" value="1"/>
</dbReference>
<keyword evidence="3" id="KW-0547">Nucleotide-binding</keyword>
<dbReference type="PROSITE" id="PS51421">
    <property type="entry name" value="RAS"/>
    <property type="match status" value="1"/>
</dbReference>
<proteinExistence type="inferred from homology"/>
<reference evidence="8 9" key="1">
    <citation type="submission" date="2014-04" db="EMBL/GenBank/DDBJ databases">
        <authorList>
            <consortium name="DOE Joint Genome Institute"/>
            <person name="Kuo A."/>
            <person name="Zuccaro A."/>
            <person name="Kohler A."/>
            <person name="Nagy L.G."/>
            <person name="Floudas D."/>
            <person name="Copeland A."/>
            <person name="Barry K.W."/>
            <person name="Cichocki N."/>
            <person name="Veneault-Fourrey C."/>
            <person name="LaButti K."/>
            <person name="Lindquist E.A."/>
            <person name="Lipzen A."/>
            <person name="Lundell T."/>
            <person name="Morin E."/>
            <person name="Murat C."/>
            <person name="Sun H."/>
            <person name="Tunlid A."/>
            <person name="Henrissat B."/>
            <person name="Grigoriev I.V."/>
            <person name="Hibbett D.S."/>
            <person name="Martin F."/>
            <person name="Nordberg H.P."/>
            <person name="Cantor M.N."/>
            <person name="Hua S.X."/>
        </authorList>
    </citation>
    <scope>NUCLEOTIDE SEQUENCE [LARGE SCALE GENOMIC DNA]</scope>
    <source>
        <strain evidence="8 9">MAFF 305830</strain>
    </source>
</reference>
<keyword evidence="7" id="KW-0636">Prenylation</keyword>
<dbReference type="FunFam" id="3.40.50.300:FF:000274">
    <property type="entry name" value="ras-related protein RABA5a"/>
    <property type="match status" value="1"/>
</dbReference>
<dbReference type="PROSITE" id="PS51417">
    <property type="entry name" value="ARF"/>
    <property type="match status" value="1"/>
</dbReference>
<evidence type="ECO:0000256" key="1">
    <source>
        <dbReference type="ARBA" id="ARBA00004635"/>
    </source>
</evidence>
<dbReference type="PANTHER" id="PTHR47979">
    <property type="entry name" value="DRAB11-RELATED"/>
    <property type="match status" value="1"/>
</dbReference>
<keyword evidence="5" id="KW-0472">Membrane</keyword>
<dbReference type="InterPro" id="IPR001806">
    <property type="entry name" value="Small_GTPase"/>
</dbReference>
<dbReference type="InterPro" id="IPR027417">
    <property type="entry name" value="P-loop_NTPase"/>
</dbReference>
<dbReference type="Pfam" id="PF00071">
    <property type="entry name" value="Ras"/>
    <property type="match status" value="1"/>
</dbReference>
<dbReference type="PRINTS" id="PR00449">
    <property type="entry name" value="RASTRNSFRMNG"/>
</dbReference>
<keyword evidence="4" id="KW-0342">GTP-binding</keyword>
<dbReference type="STRING" id="933852.A0A0C3BDL0"/>
<comment type="subcellular location">
    <subcellularLocation>
        <location evidence="1">Membrane</location>
        <topology evidence="1">Lipid-anchor</topology>
    </subcellularLocation>
</comment>
<dbReference type="SUPFAM" id="SSF52540">
    <property type="entry name" value="P-loop containing nucleoside triphosphate hydrolases"/>
    <property type="match status" value="1"/>
</dbReference>
<keyword evidence="9" id="KW-1185">Reference proteome</keyword>
<protein>
    <submittedName>
        <fullName evidence="8">Uncharacterized protein</fullName>
    </submittedName>
</protein>
<dbReference type="Proteomes" id="UP000054097">
    <property type="component" value="Unassembled WGS sequence"/>
</dbReference>
<evidence type="ECO:0000256" key="4">
    <source>
        <dbReference type="ARBA" id="ARBA00023134"/>
    </source>
</evidence>
<dbReference type="GO" id="GO:0005525">
    <property type="term" value="F:GTP binding"/>
    <property type="evidence" value="ECO:0007669"/>
    <property type="project" value="UniProtKB-KW"/>
</dbReference>
<dbReference type="GO" id="GO:0003924">
    <property type="term" value="F:GTPase activity"/>
    <property type="evidence" value="ECO:0007669"/>
    <property type="project" value="InterPro"/>
</dbReference>